<dbReference type="GO" id="GO:0005886">
    <property type="term" value="C:plasma membrane"/>
    <property type="evidence" value="ECO:0007669"/>
    <property type="project" value="UniProtKB-SubCell"/>
</dbReference>
<evidence type="ECO:0000256" key="8">
    <source>
        <dbReference type="ARBA" id="ARBA00023049"/>
    </source>
</evidence>
<comment type="similarity">
    <text evidence="3">Belongs to the peptidase M13 family.</text>
</comment>
<dbReference type="InterPro" id="IPR024079">
    <property type="entry name" value="MetalloPept_cat_dom_sf"/>
</dbReference>
<accession>A0A8K0DBB7</accession>
<keyword evidence="4" id="KW-0645">Protease</keyword>
<dbReference type="GO" id="GO:0016485">
    <property type="term" value="P:protein processing"/>
    <property type="evidence" value="ECO:0007669"/>
    <property type="project" value="TreeGrafter"/>
</dbReference>
<keyword evidence="5" id="KW-0479">Metal-binding</keyword>
<dbReference type="Pfam" id="PF05649">
    <property type="entry name" value="Peptidase_M13_N"/>
    <property type="match status" value="1"/>
</dbReference>
<sequence length="718" mass="82193">MEARAVLEGQVDRCTKADRQPVCSTTECGSSNIDQNSVCLTPECVKAASTVIQNMDESVNPCDDFYRFACGRYIQDASIPEDQTEINNFITSAVVLKTQLRSIFEESIKEEELKPFVLVKTLYKICMNTTALEADGLSTIKKIIKEVGGWPVLEGADWNEDSFDWKKSTYTFRKYGLSIDNFINFAFAHDAKNSSKLTITLDQPQLDVAKVNMMEGFKDELVKTYYEYMVDLAVLFGADKEFATSDVRNMTNFKSELAKITLSDEERLNVDALYNPMTIAEIQNKYRSIPWLELINNVINSPNVKILDTEVINVMVPDYLHGLEKLLQESSKRDQANYAFFQTVRSLIDYLPEHIRDREQQFRAVYSGVSQKPPRWRECVYKVSQHLQLAASALYVRKHFHDESKEAVSEMVSDVRNEFVKIIKKLKWMDDETRKIAIDKALAMTIHIGYPVEFLNNKTLEKYYSKLNLTSNNYFDVVNQISLFETDAVLSEVCNPVNKTDWRTRTSTIDINAGYVPPENSIQVPAAILQSVFYNKDRPHYMNYGAIGYVIGHEITHGFDDQGKKYNKMGDLENWWAEKTDTAYAEKAKCFVKQYGDYIVPEVGEHLNGETTQGENIADNGGIKEAYLGYNSWVERNGPELTLPGLNYTAKQLFWISAANCFCSKERKKSLAYDILTDEHSPARYRINVPFGNTDYFAKDFNCPDGSKMIPKQKCQIW</sequence>
<dbReference type="InterPro" id="IPR042089">
    <property type="entry name" value="Peptidase_M13_dom_2"/>
</dbReference>
<evidence type="ECO:0000256" key="1">
    <source>
        <dbReference type="ARBA" id="ARBA00001947"/>
    </source>
</evidence>
<reference evidence="11" key="1">
    <citation type="submission" date="2019-08" db="EMBL/GenBank/DDBJ databases">
        <title>The genome of the North American firefly Photinus pyralis.</title>
        <authorList>
            <consortium name="Photinus pyralis genome working group"/>
            <person name="Fallon T.R."/>
            <person name="Sander Lower S.E."/>
            <person name="Weng J.-K."/>
        </authorList>
    </citation>
    <scope>NUCLEOTIDE SEQUENCE</scope>
    <source>
        <strain evidence="11">TRF0915ILg1</strain>
        <tissue evidence="11">Whole body</tissue>
    </source>
</reference>
<evidence type="ECO:0000256" key="7">
    <source>
        <dbReference type="ARBA" id="ARBA00022833"/>
    </source>
</evidence>
<comment type="subcellular location">
    <subcellularLocation>
        <location evidence="2">Cell membrane</location>
        <topology evidence="2">Single-pass type II membrane protein</topology>
    </subcellularLocation>
</comment>
<dbReference type="Gene3D" id="3.40.390.10">
    <property type="entry name" value="Collagenase (Catalytic Domain)"/>
    <property type="match status" value="1"/>
</dbReference>
<dbReference type="OrthoDB" id="6475849at2759"/>
<evidence type="ECO:0000313" key="11">
    <source>
        <dbReference type="EMBL" id="KAF2900246.1"/>
    </source>
</evidence>
<evidence type="ECO:0008006" key="13">
    <source>
        <dbReference type="Google" id="ProtNLM"/>
    </source>
</evidence>
<dbReference type="PRINTS" id="PR00786">
    <property type="entry name" value="NEPRILYSIN"/>
</dbReference>
<evidence type="ECO:0000256" key="2">
    <source>
        <dbReference type="ARBA" id="ARBA00004401"/>
    </source>
</evidence>
<evidence type="ECO:0000259" key="9">
    <source>
        <dbReference type="Pfam" id="PF01431"/>
    </source>
</evidence>
<name>A0A8K0DBB7_IGNLU</name>
<dbReference type="Proteomes" id="UP000801492">
    <property type="component" value="Unassembled WGS sequence"/>
</dbReference>
<gene>
    <name evidence="11" type="ORF">ILUMI_05943</name>
</gene>
<dbReference type="AlphaFoldDB" id="A0A8K0DBB7"/>
<keyword evidence="7" id="KW-0862">Zinc</keyword>
<comment type="cofactor">
    <cofactor evidence="1">
        <name>Zn(2+)</name>
        <dbReference type="ChEBI" id="CHEBI:29105"/>
    </cofactor>
</comment>
<evidence type="ECO:0000313" key="12">
    <source>
        <dbReference type="Proteomes" id="UP000801492"/>
    </source>
</evidence>
<dbReference type="GO" id="GO:0046872">
    <property type="term" value="F:metal ion binding"/>
    <property type="evidence" value="ECO:0007669"/>
    <property type="project" value="UniProtKB-KW"/>
</dbReference>
<comment type="caution">
    <text evidence="11">The sequence shown here is derived from an EMBL/GenBank/DDBJ whole genome shotgun (WGS) entry which is preliminary data.</text>
</comment>
<feature type="domain" description="Peptidase M13 C-terminal" evidence="9">
    <location>
        <begin position="512"/>
        <end position="717"/>
    </location>
</feature>
<proteinExistence type="inferred from homology"/>
<evidence type="ECO:0000256" key="6">
    <source>
        <dbReference type="ARBA" id="ARBA00022801"/>
    </source>
</evidence>
<dbReference type="Pfam" id="PF01431">
    <property type="entry name" value="Peptidase_M13"/>
    <property type="match status" value="1"/>
</dbReference>
<keyword evidence="8" id="KW-0482">Metalloprotease</keyword>
<dbReference type="PANTHER" id="PTHR11733:SF224">
    <property type="entry name" value="NEPRILYSIN-2"/>
    <property type="match status" value="1"/>
</dbReference>
<keyword evidence="6" id="KW-0378">Hydrolase</keyword>
<dbReference type="PANTHER" id="PTHR11733">
    <property type="entry name" value="ZINC METALLOPROTEASE FAMILY M13 NEPRILYSIN-RELATED"/>
    <property type="match status" value="1"/>
</dbReference>
<dbReference type="InterPro" id="IPR008753">
    <property type="entry name" value="Peptidase_M13_N"/>
</dbReference>
<dbReference type="EMBL" id="VTPC01002320">
    <property type="protein sequence ID" value="KAF2900246.1"/>
    <property type="molecule type" value="Genomic_DNA"/>
</dbReference>
<dbReference type="InterPro" id="IPR018497">
    <property type="entry name" value="Peptidase_M13_C"/>
</dbReference>
<feature type="domain" description="Peptidase M13 N-terminal" evidence="10">
    <location>
        <begin position="61"/>
        <end position="451"/>
    </location>
</feature>
<dbReference type="Gene3D" id="1.10.1380.10">
    <property type="entry name" value="Neutral endopeptidase , domain2"/>
    <property type="match status" value="1"/>
</dbReference>
<organism evidence="11 12">
    <name type="scientific">Ignelater luminosus</name>
    <name type="common">Cucubano</name>
    <name type="synonym">Pyrophorus luminosus</name>
    <dbReference type="NCBI Taxonomy" id="2038154"/>
    <lineage>
        <taxon>Eukaryota</taxon>
        <taxon>Metazoa</taxon>
        <taxon>Ecdysozoa</taxon>
        <taxon>Arthropoda</taxon>
        <taxon>Hexapoda</taxon>
        <taxon>Insecta</taxon>
        <taxon>Pterygota</taxon>
        <taxon>Neoptera</taxon>
        <taxon>Endopterygota</taxon>
        <taxon>Coleoptera</taxon>
        <taxon>Polyphaga</taxon>
        <taxon>Elateriformia</taxon>
        <taxon>Elateroidea</taxon>
        <taxon>Elateridae</taxon>
        <taxon>Agrypninae</taxon>
        <taxon>Pyrophorini</taxon>
        <taxon>Ignelater</taxon>
    </lineage>
</organism>
<protein>
    <recommendedName>
        <fullName evidence="13">Neprilysin</fullName>
    </recommendedName>
</protein>
<dbReference type="CDD" id="cd08662">
    <property type="entry name" value="M13"/>
    <property type="match status" value="1"/>
</dbReference>
<evidence type="ECO:0000259" key="10">
    <source>
        <dbReference type="Pfam" id="PF05649"/>
    </source>
</evidence>
<dbReference type="SUPFAM" id="SSF55486">
    <property type="entry name" value="Metalloproteases ('zincins'), catalytic domain"/>
    <property type="match status" value="1"/>
</dbReference>
<dbReference type="InterPro" id="IPR000718">
    <property type="entry name" value="Peptidase_M13"/>
</dbReference>
<evidence type="ECO:0000256" key="4">
    <source>
        <dbReference type="ARBA" id="ARBA00022670"/>
    </source>
</evidence>
<dbReference type="PROSITE" id="PS51885">
    <property type="entry name" value="NEPRILYSIN"/>
    <property type="match status" value="1"/>
</dbReference>
<keyword evidence="12" id="KW-1185">Reference proteome</keyword>
<dbReference type="GO" id="GO:0004222">
    <property type="term" value="F:metalloendopeptidase activity"/>
    <property type="evidence" value="ECO:0007669"/>
    <property type="project" value="InterPro"/>
</dbReference>
<evidence type="ECO:0000256" key="5">
    <source>
        <dbReference type="ARBA" id="ARBA00022723"/>
    </source>
</evidence>
<evidence type="ECO:0000256" key="3">
    <source>
        <dbReference type="ARBA" id="ARBA00007357"/>
    </source>
</evidence>